<organism evidence="10 11">
    <name type="scientific">Candidatus Woesebacteria bacterium GW2011_GWB1_39_10b</name>
    <dbReference type="NCBI Taxonomy" id="1618573"/>
    <lineage>
        <taxon>Bacteria</taxon>
        <taxon>Candidatus Woeseibacteriota</taxon>
    </lineage>
</organism>
<comment type="catalytic activity">
    <reaction evidence="1">
        <text>ATP + protein L-histidine = ADP + protein N-phospho-L-histidine.</text>
        <dbReference type="EC" id="2.7.13.3"/>
    </reaction>
</comment>
<dbReference type="EMBL" id="LBVW01000005">
    <property type="protein sequence ID" value="KKQ94005.1"/>
    <property type="molecule type" value="Genomic_DNA"/>
</dbReference>
<dbReference type="InterPro" id="IPR036097">
    <property type="entry name" value="HisK_dim/P_sf"/>
</dbReference>
<dbReference type="SUPFAM" id="SSF55874">
    <property type="entry name" value="ATPase domain of HSP90 chaperone/DNA topoisomerase II/histidine kinase"/>
    <property type="match status" value="1"/>
</dbReference>
<dbReference type="SUPFAM" id="SSF47384">
    <property type="entry name" value="Homodimeric domain of signal transducing histidine kinase"/>
    <property type="match status" value="1"/>
</dbReference>
<dbReference type="Pfam" id="PF02518">
    <property type="entry name" value="HATPase_c"/>
    <property type="match status" value="1"/>
</dbReference>
<dbReference type="InterPro" id="IPR050736">
    <property type="entry name" value="Sensor_HK_Regulatory"/>
</dbReference>
<accession>A0A0G0M111</accession>
<dbReference type="InterPro" id="IPR036890">
    <property type="entry name" value="HATPase_C_sf"/>
</dbReference>
<evidence type="ECO:0000256" key="7">
    <source>
        <dbReference type="ARBA" id="ARBA00023136"/>
    </source>
</evidence>
<name>A0A0G0M111_9BACT</name>
<dbReference type="EC" id="2.7.13.3" evidence="2"/>
<keyword evidence="7" id="KW-0472">Membrane</keyword>
<dbReference type="PANTHER" id="PTHR43711">
    <property type="entry name" value="TWO-COMPONENT HISTIDINE KINASE"/>
    <property type="match status" value="1"/>
</dbReference>
<dbReference type="FunFam" id="3.30.565.10:FF:000006">
    <property type="entry name" value="Sensor histidine kinase WalK"/>
    <property type="match status" value="1"/>
</dbReference>
<dbReference type="SMART" id="SM00388">
    <property type="entry name" value="HisKA"/>
    <property type="match status" value="1"/>
</dbReference>
<dbReference type="InterPro" id="IPR004358">
    <property type="entry name" value="Sig_transdc_His_kin-like_C"/>
</dbReference>
<evidence type="ECO:0000256" key="6">
    <source>
        <dbReference type="ARBA" id="ARBA00023012"/>
    </source>
</evidence>
<keyword evidence="6" id="KW-0902">Two-component regulatory system</keyword>
<proteinExistence type="predicted"/>
<keyword evidence="5 10" id="KW-0418">Kinase</keyword>
<dbReference type="CDD" id="cd00082">
    <property type="entry name" value="HisKA"/>
    <property type="match status" value="1"/>
</dbReference>
<evidence type="ECO:0000256" key="3">
    <source>
        <dbReference type="ARBA" id="ARBA00022553"/>
    </source>
</evidence>
<dbReference type="PROSITE" id="PS50109">
    <property type="entry name" value="HIS_KIN"/>
    <property type="match status" value="1"/>
</dbReference>
<dbReference type="SUPFAM" id="SSF55785">
    <property type="entry name" value="PYP-like sensor domain (PAS domain)"/>
    <property type="match status" value="1"/>
</dbReference>
<dbReference type="SMART" id="SM00387">
    <property type="entry name" value="HATPase_c"/>
    <property type="match status" value="1"/>
</dbReference>
<dbReference type="CDD" id="cd00130">
    <property type="entry name" value="PAS"/>
    <property type="match status" value="1"/>
</dbReference>
<evidence type="ECO:0000256" key="4">
    <source>
        <dbReference type="ARBA" id="ARBA00022679"/>
    </source>
</evidence>
<dbReference type="Proteomes" id="UP000034932">
    <property type="component" value="Unassembled WGS sequence"/>
</dbReference>
<dbReference type="STRING" id="1618573.UT19_C0005G0020"/>
<dbReference type="InterPro" id="IPR000014">
    <property type="entry name" value="PAS"/>
</dbReference>
<evidence type="ECO:0000256" key="1">
    <source>
        <dbReference type="ARBA" id="ARBA00000085"/>
    </source>
</evidence>
<reference evidence="10 11" key="1">
    <citation type="journal article" date="2015" name="Nature">
        <title>rRNA introns, odd ribosomes, and small enigmatic genomes across a large radiation of phyla.</title>
        <authorList>
            <person name="Brown C.T."/>
            <person name="Hug L.A."/>
            <person name="Thomas B.C."/>
            <person name="Sharon I."/>
            <person name="Castelle C.J."/>
            <person name="Singh A."/>
            <person name="Wilkins M.J."/>
            <person name="Williams K.H."/>
            <person name="Banfield J.F."/>
        </authorList>
    </citation>
    <scope>NUCLEOTIDE SEQUENCE [LARGE SCALE GENOMIC DNA]</scope>
</reference>
<evidence type="ECO:0000256" key="5">
    <source>
        <dbReference type="ARBA" id="ARBA00022777"/>
    </source>
</evidence>
<dbReference type="InterPro" id="IPR035965">
    <property type="entry name" value="PAS-like_dom_sf"/>
</dbReference>
<evidence type="ECO:0000259" key="9">
    <source>
        <dbReference type="PROSITE" id="PS50112"/>
    </source>
</evidence>
<dbReference type="FunFam" id="1.10.287.130:FF:000001">
    <property type="entry name" value="Two-component sensor histidine kinase"/>
    <property type="match status" value="1"/>
</dbReference>
<dbReference type="SMART" id="SM00065">
    <property type="entry name" value="GAF"/>
    <property type="match status" value="1"/>
</dbReference>
<dbReference type="PANTHER" id="PTHR43711:SF1">
    <property type="entry name" value="HISTIDINE KINASE 1"/>
    <property type="match status" value="1"/>
</dbReference>
<feature type="domain" description="PAS" evidence="9">
    <location>
        <begin position="185"/>
        <end position="246"/>
    </location>
</feature>
<sequence length="551" mass="62584">MDAAQEKEEKRLIALQSLNLLNTPKEERFEVITRLATKIFAVPVAGISLVDSQKVWFKSIQGLMYSQEERAASFSDAVIIKEGAVIVEDASQNEEFKNNANVTEGPKIRFFAGVPVRAPDGSIVGSLFLADRLPRKFSDLEASTLKDVSTWVEVELLRSSITYQISLEQKKIQEELISKNRELAEEKAMDDAMLANIGDGVVGINDKGEIIFTNQQVEYLTGLRQDELIGKPIWYSIKMFDKEDREVNVNERPIRNALFLKKKIVSNDYFFVRLDGRKFPVSITATPVIVFDRVIGGVDVFRDITKEKEIDRMKTEFISLASHQLRTPLSAMKWFCEILLDRDAGELTKEQEELLTNVYQSNERMIQLVNTLLNISRIESGRIIIDPKPTDLRKLLDDVILEVKPRLEKKKLHLVISIHEKLPLVNVDPRLIRHVYMNLLTNAVKYTPDEGEVVIIISRMGEEIISQISDNGYGIPKRQQEQVFKKFFRAENVIKIETEGTGLGLYLTKAIVESSGGRIWFESDEGKGTTFWFAIPLSGSVQKEGEVTIDV</sequence>
<dbReference type="PROSITE" id="PS50112">
    <property type="entry name" value="PAS"/>
    <property type="match status" value="1"/>
</dbReference>
<dbReference type="Gene3D" id="1.10.287.130">
    <property type="match status" value="1"/>
</dbReference>
<dbReference type="InterPro" id="IPR005467">
    <property type="entry name" value="His_kinase_dom"/>
</dbReference>
<dbReference type="Gene3D" id="3.30.565.10">
    <property type="entry name" value="Histidine kinase-like ATPase, C-terminal domain"/>
    <property type="match status" value="1"/>
</dbReference>
<evidence type="ECO:0000313" key="10">
    <source>
        <dbReference type="EMBL" id="KKQ94005.1"/>
    </source>
</evidence>
<feature type="domain" description="Histidine kinase" evidence="8">
    <location>
        <begin position="320"/>
        <end position="539"/>
    </location>
</feature>
<evidence type="ECO:0000313" key="11">
    <source>
        <dbReference type="Proteomes" id="UP000034932"/>
    </source>
</evidence>
<evidence type="ECO:0000256" key="2">
    <source>
        <dbReference type="ARBA" id="ARBA00012438"/>
    </source>
</evidence>
<dbReference type="Gene3D" id="3.30.450.20">
    <property type="entry name" value="PAS domain"/>
    <property type="match status" value="1"/>
</dbReference>
<keyword evidence="3" id="KW-0597">Phosphoprotein</keyword>
<gene>
    <name evidence="10" type="ORF">UT19_C0005G0020</name>
</gene>
<dbReference type="Pfam" id="PF00512">
    <property type="entry name" value="HisKA"/>
    <property type="match status" value="1"/>
</dbReference>
<dbReference type="InterPro" id="IPR003018">
    <property type="entry name" value="GAF"/>
</dbReference>
<dbReference type="SUPFAM" id="SSF55781">
    <property type="entry name" value="GAF domain-like"/>
    <property type="match status" value="1"/>
</dbReference>
<comment type="caution">
    <text evidence="10">The sequence shown here is derived from an EMBL/GenBank/DDBJ whole genome shotgun (WGS) entry which is preliminary data.</text>
</comment>
<dbReference type="InterPro" id="IPR003594">
    <property type="entry name" value="HATPase_dom"/>
</dbReference>
<dbReference type="Pfam" id="PF01590">
    <property type="entry name" value="GAF"/>
    <property type="match status" value="1"/>
</dbReference>
<dbReference type="SMART" id="SM00091">
    <property type="entry name" value="PAS"/>
    <property type="match status" value="1"/>
</dbReference>
<dbReference type="Gene3D" id="3.30.450.40">
    <property type="match status" value="1"/>
</dbReference>
<dbReference type="PRINTS" id="PR00344">
    <property type="entry name" value="BCTRLSENSOR"/>
</dbReference>
<keyword evidence="4" id="KW-0808">Transferase</keyword>
<dbReference type="NCBIfam" id="TIGR00229">
    <property type="entry name" value="sensory_box"/>
    <property type="match status" value="1"/>
</dbReference>
<evidence type="ECO:0000259" key="8">
    <source>
        <dbReference type="PROSITE" id="PS50109"/>
    </source>
</evidence>
<dbReference type="InterPro" id="IPR029016">
    <property type="entry name" value="GAF-like_dom_sf"/>
</dbReference>
<dbReference type="Pfam" id="PF13426">
    <property type="entry name" value="PAS_9"/>
    <property type="match status" value="1"/>
</dbReference>
<dbReference type="AlphaFoldDB" id="A0A0G0M111"/>
<dbReference type="InterPro" id="IPR003661">
    <property type="entry name" value="HisK_dim/P_dom"/>
</dbReference>
<protein>
    <recommendedName>
        <fullName evidence="2">histidine kinase</fullName>
        <ecNumber evidence="2">2.7.13.3</ecNumber>
    </recommendedName>
</protein>
<dbReference type="GO" id="GO:0000155">
    <property type="term" value="F:phosphorelay sensor kinase activity"/>
    <property type="evidence" value="ECO:0007669"/>
    <property type="project" value="InterPro"/>
</dbReference>